<evidence type="ECO:0000313" key="2">
    <source>
        <dbReference type="EMBL" id="MYD90569.1"/>
    </source>
</evidence>
<dbReference type="PANTHER" id="PTHR43591">
    <property type="entry name" value="METHYLTRANSFERASE"/>
    <property type="match status" value="1"/>
</dbReference>
<dbReference type="InterPro" id="IPR013216">
    <property type="entry name" value="Methyltransf_11"/>
</dbReference>
<dbReference type="GO" id="GO:0032259">
    <property type="term" value="P:methylation"/>
    <property type="evidence" value="ECO:0007669"/>
    <property type="project" value="UniProtKB-KW"/>
</dbReference>
<dbReference type="Pfam" id="PF08241">
    <property type="entry name" value="Methyltransf_11"/>
    <property type="match status" value="1"/>
</dbReference>
<comment type="caution">
    <text evidence="2">The sequence shown here is derived from an EMBL/GenBank/DDBJ whole genome shotgun (WGS) entry which is preliminary data.</text>
</comment>
<evidence type="ECO:0000259" key="1">
    <source>
        <dbReference type="Pfam" id="PF08241"/>
    </source>
</evidence>
<dbReference type="AlphaFoldDB" id="A0A6B1DS87"/>
<dbReference type="CDD" id="cd02440">
    <property type="entry name" value="AdoMet_MTases"/>
    <property type="match status" value="1"/>
</dbReference>
<keyword evidence="2" id="KW-0808">Transferase</keyword>
<protein>
    <submittedName>
        <fullName evidence="2">Class I SAM-dependent methyltransferase</fullName>
    </submittedName>
</protein>
<reference evidence="2" key="1">
    <citation type="submission" date="2019-09" db="EMBL/GenBank/DDBJ databases">
        <title>Characterisation of the sponge microbiome using genome-centric metagenomics.</title>
        <authorList>
            <person name="Engelberts J.P."/>
            <person name="Robbins S.J."/>
            <person name="De Goeij J.M."/>
            <person name="Aranda M."/>
            <person name="Bell S.C."/>
            <person name="Webster N.S."/>
        </authorList>
    </citation>
    <scope>NUCLEOTIDE SEQUENCE</scope>
    <source>
        <strain evidence="2">SB0662_bin_9</strain>
    </source>
</reference>
<organism evidence="2">
    <name type="scientific">Caldilineaceae bacterium SB0662_bin_9</name>
    <dbReference type="NCBI Taxonomy" id="2605258"/>
    <lineage>
        <taxon>Bacteria</taxon>
        <taxon>Bacillati</taxon>
        <taxon>Chloroflexota</taxon>
        <taxon>Caldilineae</taxon>
        <taxon>Caldilineales</taxon>
        <taxon>Caldilineaceae</taxon>
    </lineage>
</organism>
<sequence>MTEGSEHGTCRQFENQDRELSAQNRKRWNALSKARVLYARPFLTLNRTEAHRFLDTEGLMDPPEGKRVLVLAGGGGQQAACLALLGAQVTVLDLSDEQLERDREAARALGLQLDLHQGDMRNLSQFDGNSFDMVYHPHSINFIPDVGEVFAEVARVLAPGGQYRVDWHNPFTQLINDESYRDGVGYGLRHPYRDGEVDLQAVFGSDQWPVELGDGSIVSVDHPRSWVHTLGTFVGGLARNGFVILGIGEETSTDDEAEPGSWEHFKRITVPYLRVWTRLVPKAFGTVRQ</sequence>
<feature type="domain" description="Methyltransferase type 11" evidence="1">
    <location>
        <begin position="71"/>
        <end position="163"/>
    </location>
</feature>
<gene>
    <name evidence="2" type="ORF">F4Y08_09585</name>
</gene>
<dbReference type="EMBL" id="VXPY01000069">
    <property type="protein sequence ID" value="MYD90569.1"/>
    <property type="molecule type" value="Genomic_DNA"/>
</dbReference>
<dbReference type="Gene3D" id="3.40.50.150">
    <property type="entry name" value="Vaccinia Virus protein VP39"/>
    <property type="match status" value="1"/>
</dbReference>
<dbReference type="GO" id="GO:0008757">
    <property type="term" value="F:S-adenosylmethionine-dependent methyltransferase activity"/>
    <property type="evidence" value="ECO:0007669"/>
    <property type="project" value="InterPro"/>
</dbReference>
<name>A0A6B1DS87_9CHLR</name>
<dbReference type="InterPro" id="IPR029063">
    <property type="entry name" value="SAM-dependent_MTases_sf"/>
</dbReference>
<accession>A0A6B1DS87</accession>
<keyword evidence="2" id="KW-0489">Methyltransferase</keyword>
<dbReference type="SUPFAM" id="SSF53335">
    <property type="entry name" value="S-adenosyl-L-methionine-dependent methyltransferases"/>
    <property type="match status" value="1"/>
</dbReference>
<proteinExistence type="predicted"/>